<feature type="region of interest" description="Disordered" evidence="1">
    <location>
        <begin position="12"/>
        <end position="46"/>
    </location>
</feature>
<accession>A0A499UIA9</accession>
<dbReference type="AlphaFoldDB" id="A0A499UIA9"/>
<reference evidence="2 3" key="1">
    <citation type="journal article" date="2020" name="Int. J. Syst. Evol. Microbiol.">
        <title>Reclassification of Streptomyces castelarensis and Streptomyces sporoclivatus as later heterotypic synonyms of Streptomyces antimycoticus.</title>
        <authorList>
            <person name="Komaki H."/>
            <person name="Tamura T."/>
        </authorList>
    </citation>
    <scope>NUCLEOTIDE SEQUENCE [LARGE SCALE GENOMIC DNA]</scope>
    <source>
        <strain evidence="2 3">NBRC 100767</strain>
    </source>
</reference>
<feature type="region of interest" description="Disordered" evidence="1">
    <location>
        <begin position="109"/>
        <end position="128"/>
    </location>
</feature>
<protein>
    <submittedName>
        <fullName evidence="2">Uncharacterized protein</fullName>
    </submittedName>
</protein>
<organism evidence="2 3">
    <name type="scientific">Streptomyces antimycoticus</name>
    <dbReference type="NCBI Taxonomy" id="68175"/>
    <lineage>
        <taxon>Bacteria</taxon>
        <taxon>Bacillati</taxon>
        <taxon>Actinomycetota</taxon>
        <taxon>Actinomycetes</taxon>
        <taxon>Kitasatosporales</taxon>
        <taxon>Streptomycetaceae</taxon>
        <taxon>Streptomyces</taxon>
        <taxon>Streptomyces violaceusniger group</taxon>
    </lineage>
</organism>
<name>A0A499UIA9_9ACTN</name>
<evidence type="ECO:0000256" key="1">
    <source>
        <dbReference type="SAM" id="MobiDB-lite"/>
    </source>
</evidence>
<evidence type="ECO:0000313" key="3">
    <source>
        <dbReference type="Proteomes" id="UP000463951"/>
    </source>
</evidence>
<gene>
    <name evidence="2" type="ORF">SSPO_019860</name>
</gene>
<evidence type="ECO:0000313" key="2">
    <source>
        <dbReference type="EMBL" id="BBJ39268.1"/>
    </source>
</evidence>
<proteinExistence type="predicted"/>
<feature type="compositionally biased region" description="Acidic residues" evidence="1">
    <location>
        <begin position="25"/>
        <end position="46"/>
    </location>
</feature>
<dbReference type="Proteomes" id="UP000463951">
    <property type="component" value="Chromosome"/>
</dbReference>
<dbReference type="EMBL" id="AP019620">
    <property type="protein sequence ID" value="BBJ39268.1"/>
    <property type="molecule type" value="Genomic_DNA"/>
</dbReference>
<sequence length="188" mass="19946">MFDDAALAELFGVPTPDTGAAAPDAVEDPDAIGDTDEESEDEEYEDEDGAWFSLIGIAPSLYQALDLLGDELPDEEGLTELDEEEWAEEAAEFGAHVFGADVIGAAAEAKDGEEGGEAGGEAGGRADGEEGNEWLALLRGIRDPRRRAVVQLLCGVLGPMDFLTEDFEEDCYLGHVATRLPGARFGLP</sequence>
<feature type="compositionally biased region" description="Low complexity" evidence="1">
    <location>
        <begin position="12"/>
        <end position="24"/>
    </location>
</feature>